<feature type="compositionally biased region" description="Low complexity" evidence="1">
    <location>
        <begin position="303"/>
        <end position="318"/>
    </location>
</feature>
<keyword evidence="5" id="KW-1185">Reference proteome</keyword>
<dbReference type="Pfam" id="PF05707">
    <property type="entry name" value="Zot"/>
    <property type="match status" value="2"/>
</dbReference>
<dbReference type="SUPFAM" id="SSF52540">
    <property type="entry name" value="P-loop containing nucleoside triphosphate hydrolases"/>
    <property type="match status" value="1"/>
</dbReference>
<reference evidence="4 5" key="1">
    <citation type="submission" date="2013-09" db="EMBL/GenBank/DDBJ databases">
        <title>High correlation between genotypes and phenotypes of environmental bacteria Comamonas testosteroni strains.</title>
        <authorList>
            <person name="Liu L."/>
            <person name="Zhu W."/>
            <person name="Xia X."/>
            <person name="Xu B."/>
            <person name="Luo M."/>
            <person name="Wang G."/>
        </authorList>
    </citation>
    <scope>NUCLEOTIDE SEQUENCE [LARGE SCALE GENOMIC DNA]</scope>
    <source>
        <strain evidence="4 5">DF2</strain>
    </source>
</reference>
<keyword evidence="2" id="KW-0472">Membrane</keyword>
<evidence type="ECO:0000313" key="5">
    <source>
        <dbReference type="Proteomes" id="UP000029549"/>
    </source>
</evidence>
<feature type="domain" description="Zona occludens toxin N-terminal" evidence="3">
    <location>
        <begin position="110"/>
        <end position="236"/>
    </location>
</feature>
<dbReference type="InterPro" id="IPR027417">
    <property type="entry name" value="P-loop_NTPase"/>
</dbReference>
<organism evidence="4 5">
    <name type="scientific">Comamonas thiooxydans</name>
    <dbReference type="NCBI Taxonomy" id="363952"/>
    <lineage>
        <taxon>Bacteria</taxon>
        <taxon>Pseudomonadati</taxon>
        <taxon>Pseudomonadota</taxon>
        <taxon>Betaproteobacteria</taxon>
        <taxon>Burkholderiales</taxon>
        <taxon>Comamonadaceae</taxon>
        <taxon>Comamonas</taxon>
    </lineage>
</organism>
<sequence>MINLLEGVPGSGKSYEAVVYHVLPALQSGRKVITNLPLNMEAWQFLYPDLVPLIELRRSSAPVLGKWDAEAANRGQSAYVVGEFNGDATGKTDDGLPCQDAPKGVALFGSVWDFYSTWRGKNNIGPLYVIDECHVSFPRITRRNPMGTPEQVIQWFKISRHFGADVLLMTQRMGALDEDIAGLAEFHVRVRKAAFLGRPQNYVRKTFAGLKGGEVSSEEREYLGQYFPLYKSHTQGSTVKEASAQDVNPAYLKWRKWSRIFFVLGALFLGWTFYKIFFAESKPKMAALQTANTPKPILPSMKSVQPQSAPVPASVPSQDAQKAPETPEAPPKRSMGPDPLENRLIHLTGCLESSKTHDRVCTLTVSQNGMPIFHVTNKELEQVGFQFKYLGHCAAHLSWDGVMRAVVCDSPSVGMRVAGVKSSS</sequence>
<protein>
    <submittedName>
        <fullName evidence="4">Zonular occludens toxin</fullName>
    </submittedName>
</protein>
<comment type="caution">
    <text evidence="4">The sequence shown here is derived from an EMBL/GenBank/DDBJ whole genome shotgun (WGS) entry which is preliminary data.</text>
</comment>
<keyword evidence="2" id="KW-1133">Transmembrane helix</keyword>
<feature type="region of interest" description="Disordered" evidence="1">
    <location>
        <begin position="297"/>
        <end position="338"/>
    </location>
</feature>
<dbReference type="EMBL" id="AWTP01000155">
    <property type="protein sequence ID" value="KGH04616.1"/>
    <property type="molecule type" value="Genomic_DNA"/>
</dbReference>
<dbReference type="RefSeq" id="WP_034392472.1">
    <property type="nucleotide sequence ID" value="NZ_AWTM01000109.1"/>
</dbReference>
<gene>
    <name evidence="4" type="ORF">P608_24115</name>
</gene>
<feature type="domain" description="Zona occludens toxin N-terminal" evidence="3">
    <location>
        <begin position="1"/>
        <end position="45"/>
    </location>
</feature>
<proteinExistence type="predicted"/>
<evidence type="ECO:0000313" key="4">
    <source>
        <dbReference type="EMBL" id="KGH04616.1"/>
    </source>
</evidence>
<accession>A0A0E3BNR3</accession>
<evidence type="ECO:0000259" key="3">
    <source>
        <dbReference type="Pfam" id="PF05707"/>
    </source>
</evidence>
<name>A0A0E3BNR3_9BURK</name>
<dbReference type="Gene3D" id="3.40.50.300">
    <property type="entry name" value="P-loop containing nucleotide triphosphate hydrolases"/>
    <property type="match status" value="1"/>
</dbReference>
<dbReference type="InterPro" id="IPR008900">
    <property type="entry name" value="Zot_N"/>
</dbReference>
<dbReference type="AlphaFoldDB" id="A0A0E3BNR3"/>
<keyword evidence="2" id="KW-0812">Transmembrane</keyword>
<evidence type="ECO:0000256" key="2">
    <source>
        <dbReference type="SAM" id="Phobius"/>
    </source>
</evidence>
<dbReference type="Proteomes" id="UP000029549">
    <property type="component" value="Unassembled WGS sequence"/>
</dbReference>
<feature type="transmembrane region" description="Helical" evidence="2">
    <location>
        <begin position="260"/>
        <end position="278"/>
    </location>
</feature>
<evidence type="ECO:0000256" key="1">
    <source>
        <dbReference type="SAM" id="MobiDB-lite"/>
    </source>
</evidence>